<protein>
    <recommendedName>
        <fullName evidence="1">T6SS Phospholipase effector Tle1-like catalytic domain-containing protein</fullName>
    </recommendedName>
</protein>
<accession>A0A3M4WGC7</accession>
<dbReference type="InterPro" id="IPR018712">
    <property type="entry name" value="Tle1-like_cat"/>
</dbReference>
<sequence>MPTLLDKWLGLYEGEKIRNQGMSGYVPNQPKNYRHEEAKPVDIHALRWAEYEKYGKSPAPPPEKTAIALRIGVFFDGTGNNANNSAAGLLCGAHHPIAPADIDASCKPFMSDPESSYGNDTSNVKKLSELYYAPPETEGNGQRKIAFRMAYIEGIGTSTGEKDSLLGSGTGRGDTGVAERVKLAFSRISVLFYDLLQENLDSEICSLTFDTFGFSRGAAAARHFANEVVRCKQGPLGSLLSSNSKSFSSSFSGQYKSDINMGFIGLFDTVPSIAGLANLGNVKSAVAPGIKLYLDRKYFTNVIHLVARDECRANFALSRVSPDHSEITVPGVHSDIGGGYLEETQECVLVSPMQALSVGATTDVKSTSIYLDAQQQKAKMISKGWPAMMLEITTPPPSLLPADPQDRMSVVRQKRVYAGLQLKRSVSGKLSRVYLRVMYELAKQNGVRLNEIDEGNPDYAIPSDLQPLCDRFLTGDYSTTPEEDQLLRVRYIHTSANWNHPLGKSTGGGLSIVYINAPTADAIRVQHPHVPDWTLF</sequence>
<name>A0A3M4WGC7_PSECI</name>
<reference evidence="2 3" key="1">
    <citation type="submission" date="2018-08" db="EMBL/GenBank/DDBJ databases">
        <title>Recombination of ecologically and evolutionarily significant loci maintains genetic cohesion in the Pseudomonas syringae species complex.</title>
        <authorList>
            <person name="Dillon M."/>
            <person name="Thakur S."/>
            <person name="Almeida R.N.D."/>
            <person name="Weir B.S."/>
            <person name="Guttman D.S."/>
        </authorList>
    </citation>
    <scope>NUCLEOTIDE SEQUENCE [LARGE SCALE GENOMIC DNA]</scope>
    <source>
        <strain evidence="2 3">ICMP 6917</strain>
    </source>
</reference>
<comment type="caution">
    <text evidence="2">The sequence shown here is derived from an EMBL/GenBank/DDBJ whole genome shotgun (WGS) entry which is preliminary data.</text>
</comment>
<proteinExistence type="predicted"/>
<dbReference type="AlphaFoldDB" id="A0A3M4WGC7"/>
<evidence type="ECO:0000313" key="3">
    <source>
        <dbReference type="Proteomes" id="UP000278332"/>
    </source>
</evidence>
<dbReference type="EMBL" id="RBRY01000019">
    <property type="protein sequence ID" value="RMR62719.1"/>
    <property type="molecule type" value="Genomic_DNA"/>
</dbReference>
<dbReference type="Proteomes" id="UP000278332">
    <property type="component" value="Unassembled WGS sequence"/>
</dbReference>
<dbReference type="Pfam" id="PF09994">
    <property type="entry name" value="T6SS_Tle1-like_cat"/>
    <property type="match status" value="1"/>
</dbReference>
<evidence type="ECO:0000313" key="2">
    <source>
        <dbReference type="EMBL" id="RMR62719.1"/>
    </source>
</evidence>
<dbReference type="PANTHER" id="PTHR33840">
    <property type="match status" value="1"/>
</dbReference>
<feature type="domain" description="T6SS Phospholipase effector Tle1-like catalytic" evidence="1">
    <location>
        <begin position="248"/>
        <end position="346"/>
    </location>
</feature>
<organism evidence="2 3">
    <name type="scientific">Pseudomonas cichorii</name>
    <dbReference type="NCBI Taxonomy" id="36746"/>
    <lineage>
        <taxon>Bacteria</taxon>
        <taxon>Pseudomonadati</taxon>
        <taxon>Pseudomonadota</taxon>
        <taxon>Gammaproteobacteria</taxon>
        <taxon>Pseudomonadales</taxon>
        <taxon>Pseudomonadaceae</taxon>
        <taxon>Pseudomonas</taxon>
    </lineage>
</organism>
<gene>
    <name evidence="2" type="ORF">ALP84_03479</name>
</gene>
<evidence type="ECO:0000259" key="1">
    <source>
        <dbReference type="Pfam" id="PF09994"/>
    </source>
</evidence>
<dbReference type="PANTHER" id="PTHR33840:SF1">
    <property type="entry name" value="TLE1 PHOSPHOLIPASE DOMAIN-CONTAINING PROTEIN"/>
    <property type="match status" value="1"/>
</dbReference>